<dbReference type="InterPro" id="IPR016181">
    <property type="entry name" value="Acyl_CoA_acyltransferase"/>
</dbReference>
<dbReference type="Proteomes" id="UP000588051">
    <property type="component" value="Unassembled WGS sequence"/>
</dbReference>
<gene>
    <name evidence="1" type="ORF">HV832_07875</name>
</gene>
<organism evidence="1 2">
    <name type="scientific">Undibacterium oligocarboniphilum</name>
    <dbReference type="NCBI Taxonomy" id="666702"/>
    <lineage>
        <taxon>Bacteria</taxon>
        <taxon>Pseudomonadati</taxon>
        <taxon>Pseudomonadota</taxon>
        <taxon>Betaproteobacteria</taxon>
        <taxon>Burkholderiales</taxon>
        <taxon>Oxalobacteraceae</taxon>
        <taxon>Undibacterium</taxon>
    </lineage>
</organism>
<evidence type="ECO:0008006" key="3">
    <source>
        <dbReference type="Google" id="ProtNLM"/>
    </source>
</evidence>
<name>A0A850QEL0_9BURK</name>
<reference evidence="1 2" key="1">
    <citation type="submission" date="2020-06" db="EMBL/GenBank/DDBJ databases">
        <authorList>
            <person name="Qiu C."/>
            <person name="Liu Z."/>
        </authorList>
    </citation>
    <scope>NUCLEOTIDE SEQUENCE [LARGE SCALE GENOMIC DNA]</scope>
    <source>
        <strain evidence="1 2">EM 1</strain>
    </source>
</reference>
<evidence type="ECO:0000313" key="2">
    <source>
        <dbReference type="Proteomes" id="UP000588051"/>
    </source>
</evidence>
<dbReference type="EMBL" id="JABXYJ010000004">
    <property type="protein sequence ID" value="NVO77748.1"/>
    <property type="molecule type" value="Genomic_DNA"/>
</dbReference>
<comment type="caution">
    <text evidence="1">The sequence shown here is derived from an EMBL/GenBank/DDBJ whole genome shotgun (WGS) entry which is preliminary data.</text>
</comment>
<keyword evidence="2" id="KW-1185">Reference proteome</keyword>
<dbReference type="AlphaFoldDB" id="A0A850QEL0"/>
<protein>
    <recommendedName>
        <fullName evidence="3">BioF2-like acetyltransferase domain-containing protein</fullName>
    </recommendedName>
</protein>
<dbReference type="RefSeq" id="WP_176803018.1">
    <property type="nucleotide sequence ID" value="NZ_JABXYJ010000004.1"/>
</dbReference>
<accession>A0A850QEL0</accession>
<sequence length="375" mass="43003">MNTSLPPRMVADALWLLTARSRGGNHWVSNSHCDIQTTDIGGHPYPVSLLDNSDWQESYVSSPRSTWLRYARQEALRQLPPPLSALLKAGSCLIFGPLSALLQASRLDQAAVIGNHLVSTNLYPAWSYAELQCMTEAMSTRHPQRPLMIRNICPEVCPDLMQHLQQLGWNMVPARMIYLCDPQQKSVWKHNHVKQDTRLLQDGQVEIVSQDQLTSSDLPALRQLFRQLFIDKHSHLNPDFSLAFFELCLETRFLEFKALRWQGRWVGILGLYAPSGSNWLTTPLIGYDTSLPQELGLYRRLMALLLHEARQRQLGLHYSSGASQFKRARGGVPALEYTAIHDRHLPSRPKRYIRLWEKLFQQWVPGLLRRADKLL</sequence>
<evidence type="ECO:0000313" key="1">
    <source>
        <dbReference type="EMBL" id="NVO77748.1"/>
    </source>
</evidence>
<dbReference type="SUPFAM" id="SSF55729">
    <property type="entry name" value="Acyl-CoA N-acyltransferases (Nat)"/>
    <property type="match status" value="1"/>
</dbReference>
<proteinExistence type="predicted"/>